<keyword evidence="2" id="KW-0732">Signal</keyword>
<protein>
    <submittedName>
        <fullName evidence="3">Uncharacterized protein</fullName>
    </submittedName>
</protein>
<dbReference type="OrthoDB" id="257356at2"/>
<proteinExistence type="predicted"/>
<keyword evidence="1" id="KW-0175">Coiled coil</keyword>
<reference evidence="3 4" key="1">
    <citation type="submission" date="2016-12" db="EMBL/GenBank/DDBJ databases">
        <title>Thioflexothrix psekupsii D3 genome sequencing and assembly.</title>
        <authorList>
            <person name="Fomenkov A."/>
            <person name="Vincze T."/>
            <person name="Grabovich M."/>
            <person name="Anton B.P."/>
            <person name="Dubinina G."/>
            <person name="Orlova M."/>
            <person name="Belousova E."/>
            <person name="Roberts R.J."/>
        </authorList>
    </citation>
    <scope>NUCLEOTIDE SEQUENCE [LARGE SCALE GENOMIC DNA]</scope>
    <source>
        <strain evidence="3">D3</strain>
    </source>
</reference>
<name>A0A251X3W1_9GAMM</name>
<feature type="signal peptide" evidence="2">
    <location>
        <begin position="1"/>
        <end position="30"/>
    </location>
</feature>
<dbReference type="RefSeq" id="WP_086488991.1">
    <property type="nucleotide sequence ID" value="NZ_MSLT01000023.1"/>
</dbReference>
<dbReference type="EMBL" id="MSLT01000023">
    <property type="protein sequence ID" value="OUD12076.1"/>
    <property type="molecule type" value="Genomic_DNA"/>
</dbReference>
<dbReference type="AlphaFoldDB" id="A0A251X3W1"/>
<dbReference type="Proteomes" id="UP000194798">
    <property type="component" value="Unassembled WGS sequence"/>
</dbReference>
<accession>A0A251X3W1</accession>
<comment type="caution">
    <text evidence="3">The sequence shown here is derived from an EMBL/GenBank/DDBJ whole genome shotgun (WGS) entry which is preliminary data.</text>
</comment>
<keyword evidence="4" id="KW-1185">Reference proteome</keyword>
<sequence>MTQKFQAHSTRLLRYALCVVLGWPASGVMAQETQNPQDPAPAANNDTTTLQQVGQWWQQSKEVTGQWWDSSRQLLGTLSEQQDNPEFAEVWKKITPTLSEIDKLQAEQTLLPEKSWFSRDQAQQQQSINALLDEAVEILGISETNQIRTKIHALNEAIAKANSQIAQYRQEKISAPTQSKWKTTVEGFDQKIQALEADIRRYQQEIDQLKTLFIQSLERIGVRLTQEQLDLLMSSVVGDDIIQSSIVYANVRQMSEQLMILTEESGENLDITRRYYAMYTVLLKVLLHMQQQFMTKVEQDYLPAIERIASDVQAVRKETEQLLRTADPQRHPHLSANLNAQELTLKASGLYRQHLQEQHAKMQHAYAKTQADLAVAQNTLQTVTLSGELVNLLRTSQDAFGLLLTIEVPELLVFDNTQMKQEFALLTEKLTR</sequence>
<organism evidence="3 4">
    <name type="scientific">Thioflexithrix psekupsensis</name>
    <dbReference type="NCBI Taxonomy" id="1570016"/>
    <lineage>
        <taxon>Bacteria</taxon>
        <taxon>Pseudomonadati</taxon>
        <taxon>Pseudomonadota</taxon>
        <taxon>Gammaproteobacteria</taxon>
        <taxon>Thiotrichales</taxon>
        <taxon>Thioflexithrix</taxon>
    </lineage>
</organism>
<evidence type="ECO:0000256" key="2">
    <source>
        <dbReference type="SAM" id="SignalP"/>
    </source>
</evidence>
<feature type="coiled-coil region" evidence="1">
    <location>
        <begin position="151"/>
        <end position="212"/>
    </location>
</feature>
<gene>
    <name evidence="3" type="ORF">TPSD3_13165</name>
</gene>
<evidence type="ECO:0000256" key="1">
    <source>
        <dbReference type="SAM" id="Coils"/>
    </source>
</evidence>
<evidence type="ECO:0000313" key="4">
    <source>
        <dbReference type="Proteomes" id="UP000194798"/>
    </source>
</evidence>
<evidence type="ECO:0000313" key="3">
    <source>
        <dbReference type="EMBL" id="OUD12076.1"/>
    </source>
</evidence>
<feature type="chain" id="PRO_5012151532" evidence="2">
    <location>
        <begin position="31"/>
        <end position="432"/>
    </location>
</feature>